<protein>
    <recommendedName>
        <fullName evidence="3">DUF4221 domain-containing protein</fullName>
    </recommendedName>
</protein>
<comment type="caution">
    <text evidence="1">The sequence shown here is derived from an EMBL/GenBank/DDBJ whole genome shotgun (WGS) entry which is preliminary data.</text>
</comment>
<reference evidence="1 2" key="1">
    <citation type="submission" date="2020-08" db="EMBL/GenBank/DDBJ databases">
        <title>Genomic Encyclopedia of Type Strains, Phase IV (KMG-IV): sequencing the most valuable type-strain genomes for metagenomic binning, comparative biology and taxonomic classification.</title>
        <authorList>
            <person name="Goeker M."/>
        </authorList>
    </citation>
    <scope>NUCLEOTIDE SEQUENCE [LARGE SCALE GENOMIC DNA]</scope>
    <source>
        <strain evidence="1 2">DSM 102044</strain>
    </source>
</reference>
<sequence>MKKLFPFFILILFAACREKGSSEEVESGNLLENLSYSVDTVIIDSGEELFNLSGLIHLEYQNPNLLYFFDEKQSKIQKINLDNRALLSTFRFEKEGPNGTGTYLSNFQSLKNDHFLIVSDESQGIFKSDGTKKLDLRLSNFSDNESETSEEIQLPFEMQLSPDGKFAYALVGDFFEGIWNFVRVNLKEKSIKTWEMPELLSSRNYTIMLMSDDGFDLRAEDIHLDIINEKVMITIGNTSSIYHYDPATDSLQFFDFPHVLTAKEKTGRYPLEVNSKEEYEEIVKEINSEITYDKFVWDSSRSNFFRIGRKTIRDSKKSEVFLYAYNKNLDLIGEQKIEGLDQTPKNYFFKDGKLYSYVNVEDELGFAVFTFDF</sequence>
<evidence type="ECO:0008006" key="3">
    <source>
        <dbReference type="Google" id="ProtNLM"/>
    </source>
</evidence>
<evidence type="ECO:0000313" key="1">
    <source>
        <dbReference type="EMBL" id="MBB6326430.1"/>
    </source>
</evidence>
<gene>
    <name evidence="1" type="ORF">FHS59_002058</name>
</gene>
<evidence type="ECO:0000313" key="2">
    <source>
        <dbReference type="Proteomes" id="UP000588604"/>
    </source>
</evidence>
<dbReference type="AlphaFoldDB" id="A0A841MGF1"/>
<dbReference type="SUPFAM" id="SSF50969">
    <property type="entry name" value="YVTN repeat-like/Quinoprotein amine dehydrogenase"/>
    <property type="match status" value="1"/>
</dbReference>
<dbReference type="PROSITE" id="PS51257">
    <property type="entry name" value="PROKAR_LIPOPROTEIN"/>
    <property type="match status" value="1"/>
</dbReference>
<dbReference type="EMBL" id="JACIJO010000002">
    <property type="protein sequence ID" value="MBB6326430.1"/>
    <property type="molecule type" value="Genomic_DNA"/>
</dbReference>
<keyword evidence="2" id="KW-1185">Reference proteome</keyword>
<dbReference type="Proteomes" id="UP000588604">
    <property type="component" value="Unassembled WGS sequence"/>
</dbReference>
<accession>A0A841MGF1</accession>
<dbReference type="RefSeq" id="WP_184495035.1">
    <property type="nucleotide sequence ID" value="NZ_JACIJO010000002.1"/>
</dbReference>
<name>A0A841MGF1_9BACT</name>
<proteinExistence type="predicted"/>
<dbReference type="Pfam" id="PF13970">
    <property type="entry name" value="DUF4221"/>
    <property type="match status" value="1"/>
</dbReference>
<organism evidence="1 2">
    <name type="scientific">Algoriphagus iocasae</name>
    <dbReference type="NCBI Taxonomy" id="1836499"/>
    <lineage>
        <taxon>Bacteria</taxon>
        <taxon>Pseudomonadati</taxon>
        <taxon>Bacteroidota</taxon>
        <taxon>Cytophagia</taxon>
        <taxon>Cytophagales</taxon>
        <taxon>Cyclobacteriaceae</taxon>
        <taxon>Algoriphagus</taxon>
    </lineage>
</organism>
<dbReference type="InterPro" id="IPR011044">
    <property type="entry name" value="Quino_amine_DH_bsu"/>
</dbReference>
<dbReference type="InterPro" id="IPR025316">
    <property type="entry name" value="DUF4221"/>
</dbReference>